<feature type="chain" id="PRO_5045886508" description="Secreted protein" evidence="1">
    <location>
        <begin position="23"/>
        <end position="74"/>
    </location>
</feature>
<organism evidence="2 3">
    <name type="scientific">Erwinia papayae</name>
    <dbReference type="NCBI Taxonomy" id="206499"/>
    <lineage>
        <taxon>Bacteria</taxon>
        <taxon>Pseudomonadati</taxon>
        <taxon>Pseudomonadota</taxon>
        <taxon>Gammaproteobacteria</taxon>
        <taxon>Enterobacterales</taxon>
        <taxon>Erwiniaceae</taxon>
        <taxon>Erwinia</taxon>
    </lineage>
</organism>
<proteinExistence type="predicted"/>
<gene>
    <name evidence="2" type="ORF">ABW286_21455</name>
</gene>
<accession>A0ABV3N7A2</accession>
<keyword evidence="1" id="KW-0732">Signal</keyword>
<comment type="caution">
    <text evidence="2">The sequence shown here is derived from an EMBL/GenBank/DDBJ whole genome shotgun (WGS) entry which is preliminary data.</text>
</comment>
<dbReference type="EMBL" id="JBFKZN010000015">
    <property type="protein sequence ID" value="MEW5291704.1"/>
    <property type="molecule type" value="Genomic_DNA"/>
</dbReference>
<evidence type="ECO:0000313" key="3">
    <source>
        <dbReference type="Proteomes" id="UP001554567"/>
    </source>
</evidence>
<keyword evidence="3" id="KW-1185">Reference proteome</keyword>
<name>A0ABV3N7A2_9GAMM</name>
<protein>
    <recommendedName>
        <fullName evidence="4">Secreted protein</fullName>
    </recommendedName>
</protein>
<dbReference type="Proteomes" id="UP001554567">
    <property type="component" value="Unassembled WGS sequence"/>
</dbReference>
<evidence type="ECO:0000313" key="2">
    <source>
        <dbReference type="EMBL" id="MEW5291704.1"/>
    </source>
</evidence>
<evidence type="ECO:0000256" key="1">
    <source>
        <dbReference type="SAM" id="SignalP"/>
    </source>
</evidence>
<reference evidence="2 3" key="1">
    <citation type="submission" date="2024-07" db="EMBL/GenBank/DDBJ databases">
        <authorList>
            <person name="Dulla G.F.J."/>
            <person name="Delorm J.G."/>
        </authorList>
    </citation>
    <scope>NUCLEOTIDE SEQUENCE [LARGE SCALE GENOMIC DNA]</scope>
    <source>
        <strain evidence="2 3">JGD 233</strain>
    </source>
</reference>
<dbReference type="RefSeq" id="WP_152542583.1">
    <property type="nucleotide sequence ID" value="NZ_JBFKZN010000015.1"/>
</dbReference>
<sequence length="74" mass="7850">MNKRISLVAMIIFTGTVMPVQAEKTTVALSQEQDGGTAGRACMYIHQGKAEYVMVQPDAVCPASVTLDVTTSST</sequence>
<feature type="signal peptide" evidence="1">
    <location>
        <begin position="1"/>
        <end position="22"/>
    </location>
</feature>
<evidence type="ECO:0008006" key="4">
    <source>
        <dbReference type="Google" id="ProtNLM"/>
    </source>
</evidence>